<dbReference type="SUPFAM" id="SSF53223">
    <property type="entry name" value="Aminoacid dehydrogenase-like, N-terminal domain"/>
    <property type="match status" value="1"/>
</dbReference>
<protein>
    <submittedName>
        <fullName evidence="10">NAD-dependent malic enzyme</fullName>
    </submittedName>
</protein>
<dbReference type="FunFam" id="3.40.50.720:FF:000095">
    <property type="entry name" value="NADP-dependent malic enzyme"/>
    <property type="match status" value="1"/>
</dbReference>
<keyword evidence="4" id="KW-0560">Oxidoreductase</keyword>
<dbReference type="PROSITE" id="PS00331">
    <property type="entry name" value="MALIC_ENZYMES"/>
    <property type="match status" value="1"/>
</dbReference>
<dbReference type="InterPro" id="IPR036291">
    <property type="entry name" value="NAD(P)-bd_dom_sf"/>
</dbReference>
<feature type="domain" description="Malic enzyme NAD-binding" evidence="8">
    <location>
        <begin position="160"/>
        <end position="384"/>
    </location>
</feature>
<gene>
    <name evidence="10" type="ORF">H9865_09345</name>
</gene>
<evidence type="ECO:0000313" key="10">
    <source>
        <dbReference type="EMBL" id="HIX06277.1"/>
    </source>
</evidence>
<comment type="similarity">
    <text evidence="2">Belongs to the malic enzymes family.</text>
</comment>
<comment type="caution">
    <text evidence="10">The sequence shown here is derived from an EMBL/GenBank/DDBJ whole genome shotgun (WGS) entry which is preliminary data.</text>
</comment>
<proteinExistence type="inferred from homology"/>
<organism evidence="10 11">
    <name type="scientific">Candidatus Allofournierella pullicola</name>
    <dbReference type="NCBI Taxonomy" id="2838596"/>
    <lineage>
        <taxon>Bacteria</taxon>
        <taxon>Bacillati</taxon>
        <taxon>Bacillota</taxon>
        <taxon>Clostridia</taxon>
        <taxon>Eubacteriales</taxon>
        <taxon>Oscillospiraceae</taxon>
        <taxon>Allofournierella</taxon>
    </lineage>
</organism>
<dbReference type="InterPro" id="IPR012301">
    <property type="entry name" value="Malic_N_dom"/>
</dbReference>
<evidence type="ECO:0000256" key="3">
    <source>
        <dbReference type="ARBA" id="ARBA00022723"/>
    </source>
</evidence>
<sequence length="391" mass="40695">MDYNKESLALHAAHKGKLEVVGKVPVKTRDDLSLAYTPGVAEPCRHIAQDPDAVYDYTGKGNLVAVVTNGTAVLGLGDIGPKAGLPVMEGKALLFKAFAGVDAFPICLDTKDPAEVVRAVELIAPGFGGVNLEDIRSPECFEIERILQEKLDIPVFHDDQHGTAIVVTAALLNALKLVGKQLERVRIVLNGPGAAGTAIIKMLLAAGATDVTAVDEHGILYEGRPAGLADHKAWLATVTNPRHLTGGLAEAVKDADVFIGVSVPGALKQEMAASMAKDAVVFAMANPTPEILPDEAKAAGVRVMGTGRSDFANQINNVLAFPGVFKGALSVRAKCINDQMKVAAAKAIAGLIPDGELNEDYIIPGAFDDRVAPAVAAAVAAAARESGVARL</sequence>
<reference evidence="10" key="2">
    <citation type="submission" date="2021-04" db="EMBL/GenBank/DDBJ databases">
        <authorList>
            <person name="Gilroy R."/>
        </authorList>
    </citation>
    <scope>NUCLEOTIDE SEQUENCE</scope>
    <source>
        <strain evidence="10">2239</strain>
    </source>
</reference>
<dbReference type="Gene3D" id="3.40.50.720">
    <property type="entry name" value="NAD(P)-binding Rossmann-like Domain"/>
    <property type="match status" value="1"/>
</dbReference>
<dbReference type="InterPro" id="IPR001891">
    <property type="entry name" value="Malic_OxRdtase"/>
</dbReference>
<feature type="active site" description="Proton acceptor" evidence="5">
    <location>
        <position position="91"/>
    </location>
</feature>
<dbReference type="PANTHER" id="PTHR43237">
    <property type="entry name" value="NADP-DEPENDENT MALIC ENZYME"/>
    <property type="match status" value="1"/>
</dbReference>
<dbReference type="EMBL" id="DXFW01000032">
    <property type="protein sequence ID" value="HIX06277.1"/>
    <property type="molecule type" value="Genomic_DNA"/>
</dbReference>
<dbReference type="Gene3D" id="3.40.50.10380">
    <property type="entry name" value="Malic enzyme, N-terminal domain"/>
    <property type="match status" value="1"/>
</dbReference>
<dbReference type="SUPFAM" id="SSF51735">
    <property type="entry name" value="NAD(P)-binding Rossmann-fold domains"/>
    <property type="match status" value="1"/>
</dbReference>
<feature type="binding site" evidence="7">
    <location>
        <position position="133"/>
    </location>
    <ligand>
        <name>a divalent metal cation</name>
        <dbReference type="ChEBI" id="CHEBI:60240"/>
    </ligand>
</feature>
<reference evidence="10" key="1">
    <citation type="journal article" date="2021" name="PeerJ">
        <title>Extensive microbial diversity within the chicken gut microbiome revealed by metagenomics and culture.</title>
        <authorList>
            <person name="Gilroy R."/>
            <person name="Ravi A."/>
            <person name="Getino M."/>
            <person name="Pursley I."/>
            <person name="Horton D.L."/>
            <person name="Alikhan N.F."/>
            <person name="Baker D."/>
            <person name="Gharbi K."/>
            <person name="Hall N."/>
            <person name="Watson M."/>
            <person name="Adriaenssens E.M."/>
            <person name="Foster-Nyarko E."/>
            <person name="Jarju S."/>
            <person name="Secka A."/>
            <person name="Antonio M."/>
            <person name="Oren A."/>
            <person name="Chaudhuri R.R."/>
            <person name="La Ragione R."/>
            <person name="Hildebrand F."/>
            <person name="Pallen M.J."/>
        </authorList>
    </citation>
    <scope>NUCLEOTIDE SEQUENCE</scope>
    <source>
        <strain evidence="10">2239</strain>
    </source>
</reference>
<evidence type="ECO:0000256" key="7">
    <source>
        <dbReference type="PIRSR" id="PIRSR000106-3"/>
    </source>
</evidence>
<dbReference type="GO" id="GO:0051287">
    <property type="term" value="F:NAD binding"/>
    <property type="evidence" value="ECO:0007669"/>
    <property type="project" value="InterPro"/>
</dbReference>
<dbReference type="InterPro" id="IPR051674">
    <property type="entry name" value="Malate_Decarboxylase"/>
</dbReference>
<comment type="cofactor">
    <cofactor evidence="1">
        <name>Mn(2+)</name>
        <dbReference type="ChEBI" id="CHEBI:29035"/>
    </cofactor>
</comment>
<dbReference type="FunFam" id="3.40.50.10380:FF:000003">
    <property type="entry name" value="NADP-dependent malic enzyme"/>
    <property type="match status" value="1"/>
</dbReference>
<feature type="binding site" evidence="6">
    <location>
        <position position="316"/>
    </location>
    <ligand>
        <name>(S)-malate</name>
        <dbReference type="ChEBI" id="CHEBI:15589"/>
    </ligand>
</feature>
<evidence type="ECO:0000256" key="6">
    <source>
        <dbReference type="PIRSR" id="PIRSR000106-2"/>
    </source>
</evidence>
<dbReference type="InterPro" id="IPR015884">
    <property type="entry name" value="Malic_enzyme_CS"/>
</dbReference>
<dbReference type="Pfam" id="PF03949">
    <property type="entry name" value="Malic_M"/>
    <property type="match status" value="1"/>
</dbReference>
<dbReference type="PANTHER" id="PTHR43237:SF4">
    <property type="entry name" value="NADP-DEPENDENT MALIC ENZYME"/>
    <property type="match status" value="1"/>
</dbReference>
<dbReference type="SMART" id="SM00919">
    <property type="entry name" value="Malic_M"/>
    <property type="match status" value="1"/>
</dbReference>
<evidence type="ECO:0000259" key="8">
    <source>
        <dbReference type="SMART" id="SM00919"/>
    </source>
</evidence>
<dbReference type="InterPro" id="IPR046346">
    <property type="entry name" value="Aminoacid_DH-like_N_sf"/>
</dbReference>
<comment type="cofactor">
    <cofactor evidence="7">
        <name>Mg(2+)</name>
        <dbReference type="ChEBI" id="CHEBI:18420"/>
    </cofactor>
    <cofactor evidence="7">
        <name>Mn(2+)</name>
        <dbReference type="ChEBI" id="CHEBI:29035"/>
    </cofactor>
    <text evidence="7">Divalent metal cations. Prefers magnesium or manganese.</text>
</comment>
<feature type="domain" description="Malic enzyme N-terminal" evidence="9">
    <location>
        <begin position="15"/>
        <end position="148"/>
    </location>
</feature>
<dbReference type="InterPro" id="IPR012302">
    <property type="entry name" value="Malic_NAD-bd"/>
</dbReference>
<evidence type="ECO:0000256" key="5">
    <source>
        <dbReference type="PIRSR" id="PIRSR000106-1"/>
    </source>
</evidence>
<evidence type="ECO:0000313" key="11">
    <source>
        <dbReference type="Proteomes" id="UP000824193"/>
    </source>
</evidence>
<dbReference type="GO" id="GO:0046872">
    <property type="term" value="F:metal ion binding"/>
    <property type="evidence" value="ECO:0007669"/>
    <property type="project" value="UniProtKB-KW"/>
</dbReference>
<dbReference type="GO" id="GO:0004470">
    <property type="term" value="F:malic enzyme activity"/>
    <property type="evidence" value="ECO:0007669"/>
    <property type="project" value="InterPro"/>
</dbReference>
<evidence type="ECO:0000259" key="9">
    <source>
        <dbReference type="SMART" id="SM01274"/>
    </source>
</evidence>
<dbReference type="InterPro" id="IPR045213">
    <property type="entry name" value="Malic_NAD-bd_bact_type"/>
</dbReference>
<keyword evidence="3 7" id="KW-0479">Metal-binding</keyword>
<dbReference type="SMART" id="SM01274">
    <property type="entry name" value="malic"/>
    <property type="match status" value="1"/>
</dbReference>
<dbReference type="AlphaFoldDB" id="A0A9D1V569"/>
<feature type="active site" description="Proton donor" evidence="5">
    <location>
        <position position="36"/>
    </location>
</feature>
<dbReference type="Pfam" id="PF00390">
    <property type="entry name" value="malic"/>
    <property type="match status" value="1"/>
</dbReference>
<accession>A0A9D1V569</accession>
<dbReference type="Proteomes" id="UP000824193">
    <property type="component" value="Unassembled WGS sequence"/>
</dbReference>
<evidence type="ECO:0000256" key="4">
    <source>
        <dbReference type="ARBA" id="ARBA00023002"/>
    </source>
</evidence>
<dbReference type="InterPro" id="IPR037062">
    <property type="entry name" value="Malic_N_dom_sf"/>
</dbReference>
<dbReference type="GO" id="GO:0016616">
    <property type="term" value="F:oxidoreductase activity, acting on the CH-OH group of donors, NAD or NADP as acceptor"/>
    <property type="evidence" value="ECO:0007669"/>
    <property type="project" value="InterPro"/>
</dbReference>
<dbReference type="CDD" id="cd05311">
    <property type="entry name" value="NAD_bind_2_malic_enz"/>
    <property type="match status" value="1"/>
</dbReference>
<evidence type="ECO:0000256" key="2">
    <source>
        <dbReference type="ARBA" id="ARBA00008785"/>
    </source>
</evidence>
<dbReference type="PIRSF" id="PIRSF000106">
    <property type="entry name" value="ME"/>
    <property type="match status" value="1"/>
</dbReference>
<feature type="binding site" evidence="7">
    <location>
        <position position="159"/>
    </location>
    <ligand>
        <name>a divalent metal cation</name>
        <dbReference type="ChEBI" id="CHEBI:60240"/>
    </ligand>
</feature>
<feature type="binding site" evidence="6">
    <location>
        <position position="286"/>
    </location>
    <ligand>
        <name>(S)-malate</name>
        <dbReference type="ChEBI" id="CHEBI:15589"/>
    </ligand>
</feature>
<evidence type="ECO:0000256" key="1">
    <source>
        <dbReference type="ARBA" id="ARBA00001936"/>
    </source>
</evidence>
<name>A0A9D1V569_9FIRM</name>
<feature type="binding site" evidence="7">
    <location>
        <position position="134"/>
    </location>
    <ligand>
        <name>a divalent metal cation</name>
        <dbReference type="ChEBI" id="CHEBI:60240"/>
    </ligand>
</feature>